<dbReference type="AlphaFoldDB" id="A0A212LQD1"/>
<dbReference type="EMBL" id="FMJE01000003">
    <property type="protein sequence ID" value="SCM79707.1"/>
    <property type="molecule type" value="Genomic_DNA"/>
</dbReference>
<dbReference type="SMART" id="SM00869">
    <property type="entry name" value="Autotransporter"/>
    <property type="match status" value="1"/>
</dbReference>
<name>A0A212LQD1_9FIRM</name>
<organism evidence="3">
    <name type="scientific">uncultured Sporomusa sp</name>
    <dbReference type="NCBI Taxonomy" id="307249"/>
    <lineage>
        <taxon>Bacteria</taxon>
        <taxon>Bacillati</taxon>
        <taxon>Bacillota</taxon>
        <taxon>Negativicutes</taxon>
        <taxon>Selenomonadales</taxon>
        <taxon>Sporomusaceae</taxon>
        <taxon>Sporomusa</taxon>
        <taxon>environmental samples</taxon>
    </lineage>
</organism>
<evidence type="ECO:0000313" key="3">
    <source>
        <dbReference type="EMBL" id="SCM79707.1"/>
    </source>
</evidence>
<dbReference type="PROSITE" id="PS51208">
    <property type="entry name" value="AUTOTRANSPORTER"/>
    <property type="match status" value="1"/>
</dbReference>
<evidence type="ECO:0000256" key="1">
    <source>
        <dbReference type="SAM" id="SignalP"/>
    </source>
</evidence>
<feature type="domain" description="Autotransporter" evidence="2">
    <location>
        <begin position="607"/>
        <end position="884"/>
    </location>
</feature>
<sequence length="884" mass="89445">MLRLSENAIKMLVSKYRAVLQRMLVKNTAVFAACCVMIGAAAPVGAAEVTYDDAKATGGTGLQTAAIGGATNPSLFPGTSAVPGASGNTVTVNYTTGTTPDRVFGGLSNSAAVTGNTVNFLNGTVTNNLYGGYDAAAANGLGSTGNTVTISGGTIDNMAISGISLNGNATNNKITISGGTVKNQVRGGSANAAGDAIGNSVIISGGTVGDGLGTMSNGWVIGGSSQDGTSSGNTVTISGTAKINRVDAGESTSGPVTGNKLFVTGGEIMGSTARAAWSNTGLVSGNEAHMSGGIIHNFDGASGSLMGGHSNSGNAENNLVTMSGGSVSDVTGGSSGDGNAIGNKAIMSGGEANTLEGGFSSEGSTENNEVLFSDGKVGNIYGGKTMDNSVVLGHVPGNASGNTVNITGGEILYDVYGGMSSQGSANDNTVTIGSNVRLAATSSVYGGWIDLSSSGTSTGNTLNVNGFTGTLKEVNSFQNYNFFLPASLKNGGTMLTVTNATNLTGTQVAITGMEGGSPLKQGDTVTLINSTTGTPAAYRVSNVQSGISMLYDFDMAATVDRGLTATLTSAQVNPQTKALAEGIAAGMAFVNQGADIAAGDGLADARAQAQAAGGAIAMFGGMSHGSSKYKTGSHADLKGTSLIIGWAKQQAAENGAKLKGLFLETGWGNYDSYNSFGNMPSVKGKGDTRYYGLGVLARQDKANGSYLEGSLRGGKSKTDFSSSDLRTAAGQRASYDSDAAYYGVHIGVGKLKVNGNKTLDTYAKYLWTHQDGDDVTIAGERFNFDGTDSHRLRIGARLSKVQPGGKVTNYAGLAYEYEFDGKAQGSVHGMRLDDPSLKGSTGILELGVSIKSRPESSNTLELGLQGYAGKREGVTGTVQLKRVF</sequence>
<keyword evidence="1" id="KW-0732">Signal</keyword>
<protein>
    <submittedName>
        <fullName evidence="3">Putative Outer membrane autotransporter barrel domain protein</fullName>
    </submittedName>
</protein>
<accession>A0A212LQD1</accession>
<dbReference type="SUPFAM" id="SSF103515">
    <property type="entry name" value="Autotransporter"/>
    <property type="match status" value="1"/>
</dbReference>
<dbReference type="Gene3D" id="2.40.128.130">
    <property type="entry name" value="Autotransporter beta-domain"/>
    <property type="match status" value="1"/>
</dbReference>
<reference evidence="3" key="1">
    <citation type="submission" date="2016-08" db="EMBL/GenBank/DDBJ databases">
        <authorList>
            <person name="Seilhamer J.J."/>
        </authorList>
    </citation>
    <scope>NUCLEOTIDE SEQUENCE</scope>
    <source>
        <strain evidence="3">86</strain>
    </source>
</reference>
<feature type="signal peptide" evidence="1">
    <location>
        <begin position="1"/>
        <end position="46"/>
    </location>
</feature>
<dbReference type="InterPro" id="IPR005546">
    <property type="entry name" value="Autotransporte_beta"/>
</dbReference>
<proteinExistence type="predicted"/>
<feature type="chain" id="PRO_5012532894" evidence="1">
    <location>
        <begin position="47"/>
        <end position="884"/>
    </location>
</feature>
<dbReference type="InterPro" id="IPR036709">
    <property type="entry name" value="Autotransporte_beta_dom_sf"/>
</dbReference>
<evidence type="ECO:0000259" key="2">
    <source>
        <dbReference type="PROSITE" id="PS51208"/>
    </source>
</evidence>
<dbReference type="RefSeq" id="WP_075755827.1">
    <property type="nucleotide sequence ID" value="NZ_LT608335.1"/>
</dbReference>
<gene>
    <name evidence="3" type="ORF">KL86SPO_30055</name>
</gene>